<dbReference type="EMBL" id="JBDLYL010000006">
    <property type="protein sequence ID" value="MEN8639561.1"/>
    <property type="molecule type" value="Genomic_DNA"/>
</dbReference>
<accession>A0ABV0DGD2</accession>
<name>A0ABV0DGD2_9PSED</name>
<protein>
    <submittedName>
        <fullName evidence="1">Uncharacterized protein</fullName>
    </submittedName>
</protein>
<dbReference type="Proteomes" id="UP001424532">
    <property type="component" value="Unassembled WGS sequence"/>
</dbReference>
<proteinExistence type="predicted"/>
<reference evidence="1 2" key="1">
    <citation type="submission" date="2024-05" db="EMBL/GenBank/DDBJ databases">
        <title>Sequence of Lycoming College course isolates.</title>
        <authorList>
            <person name="Reigle C.A."/>
            <person name="Newman J.D."/>
        </authorList>
    </citation>
    <scope>NUCLEOTIDE SEQUENCE [LARGE SCALE GENOMIC DNA]</scope>
    <source>
        <strain evidence="1 2">CAR-09</strain>
    </source>
</reference>
<evidence type="ECO:0000313" key="1">
    <source>
        <dbReference type="EMBL" id="MEN8639561.1"/>
    </source>
</evidence>
<sequence>MAKFYDQIKGRQSSGSNREAEWTWPPVFSCTVEADNRKPAKAQIDEPLQHCQAAPGFPGLLPLVFEFAELELGTGLSEPVNAVAHGSGRNDSHRNFGIGYNNSCNGGTGGCHRFLILNGQVHQRSGPYGTGSNCDGTCFDWLARLVVNGIAHLPPCLNVRLPAHQTPLPHKWLPPSV</sequence>
<organism evidence="1 2">
    <name type="scientific">Pseudomonas sichuanensis</name>
    <dbReference type="NCBI Taxonomy" id="2213015"/>
    <lineage>
        <taxon>Bacteria</taxon>
        <taxon>Pseudomonadati</taxon>
        <taxon>Pseudomonadota</taxon>
        <taxon>Gammaproteobacteria</taxon>
        <taxon>Pseudomonadales</taxon>
        <taxon>Pseudomonadaceae</taxon>
        <taxon>Pseudomonas</taxon>
    </lineage>
</organism>
<evidence type="ECO:0000313" key="2">
    <source>
        <dbReference type="Proteomes" id="UP001424532"/>
    </source>
</evidence>
<comment type="caution">
    <text evidence="1">The sequence shown here is derived from an EMBL/GenBank/DDBJ whole genome shotgun (WGS) entry which is preliminary data.</text>
</comment>
<gene>
    <name evidence="1" type="ORF">ABFE88_07865</name>
</gene>
<keyword evidence="2" id="KW-1185">Reference proteome</keyword>